<dbReference type="AlphaFoldDB" id="A0A7C4CDH7"/>
<organism evidence="1">
    <name type="scientific">candidate division WOR-3 bacterium</name>
    <dbReference type="NCBI Taxonomy" id="2052148"/>
    <lineage>
        <taxon>Bacteria</taxon>
        <taxon>Bacteria division WOR-3</taxon>
    </lineage>
</organism>
<reference evidence="1" key="1">
    <citation type="journal article" date="2020" name="mSystems">
        <title>Genome- and Community-Level Interaction Insights into Carbon Utilization and Element Cycling Functions of Hydrothermarchaeota in Hydrothermal Sediment.</title>
        <authorList>
            <person name="Zhou Z."/>
            <person name="Liu Y."/>
            <person name="Xu W."/>
            <person name="Pan J."/>
            <person name="Luo Z.H."/>
            <person name="Li M."/>
        </authorList>
    </citation>
    <scope>NUCLEOTIDE SEQUENCE [LARGE SCALE GENOMIC DNA]</scope>
    <source>
        <strain evidence="1">SpSt-488</strain>
    </source>
</reference>
<dbReference type="Gene3D" id="1.25.40.10">
    <property type="entry name" value="Tetratricopeptide repeat domain"/>
    <property type="match status" value="2"/>
</dbReference>
<protein>
    <submittedName>
        <fullName evidence="1">Tetratricopeptide repeat protein</fullName>
    </submittedName>
</protein>
<gene>
    <name evidence="1" type="ORF">ENS41_04065</name>
</gene>
<dbReference type="InterPro" id="IPR011990">
    <property type="entry name" value="TPR-like_helical_dom_sf"/>
</dbReference>
<accession>A0A7C4CDH7</accession>
<proteinExistence type="predicted"/>
<evidence type="ECO:0000313" key="1">
    <source>
        <dbReference type="EMBL" id="HGK28109.1"/>
    </source>
</evidence>
<dbReference type="Pfam" id="PF14559">
    <property type="entry name" value="TPR_19"/>
    <property type="match status" value="1"/>
</dbReference>
<comment type="caution">
    <text evidence="1">The sequence shown here is derived from an EMBL/GenBank/DDBJ whole genome shotgun (WGS) entry which is preliminary data.</text>
</comment>
<sequence>MTLLLTAVLLAGTPADSLCDRAANLFFNRHLAPDNLENARRLLAEVRALAPKHERGLYLWSRLHVQLGDLAKTKRDKFRLYERARAIADTLKRLNPNNPDGVMWWAVAQARIGQTRGVLNSLFMVPTLKREFGRVLELDPKYATAYDAFGVLYCELPAFAGGDLALSEEYLVRGLQIDPNYTLMRLDLAKTYIKQGRIDDARTQLNYVLATTRPTFPADCILDDQPEARELLDRLDRR</sequence>
<dbReference type="EMBL" id="DSUT01000083">
    <property type="protein sequence ID" value="HGK28109.1"/>
    <property type="molecule type" value="Genomic_DNA"/>
</dbReference>
<dbReference type="SUPFAM" id="SSF48452">
    <property type="entry name" value="TPR-like"/>
    <property type="match status" value="1"/>
</dbReference>
<name>A0A7C4CDH7_UNCW3</name>